<keyword evidence="1" id="KW-0812">Transmembrane</keyword>
<reference evidence="2 3" key="1">
    <citation type="submission" date="2016-01" db="EMBL/GenBank/DDBJ databases">
        <title>Genome sequencing of Roseivirga echinicomitans KMM 6058.</title>
        <authorList>
            <person name="Selvaratnam C."/>
            <person name="Thevarajoo S."/>
            <person name="Goh K.M."/>
            <person name="Ee R."/>
            <person name="Chan K.-G."/>
            <person name="Chong C.S."/>
        </authorList>
    </citation>
    <scope>NUCLEOTIDE SEQUENCE [LARGE SCALE GENOMIC DNA]</scope>
    <source>
        <strain evidence="2 3">KMM 6058</strain>
    </source>
</reference>
<gene>
    <name evidence="2" type="ORF">AWN68_17230</name>
</gene>
<keyword evidence="1" id="KW-1133">Transmembrane helix</keyword>
<evidence type="ECO:0000256" key="1">
    <source>
        <dbReference type="SAM" id="Phobius"/>
    </source>
</evidence>
<dbReference type="AlphaFoldDB" id="A0A150XNF9"/>
<dbReference type="EMBL" id="LRDB01000008">
    <property type="protein sequence ID" value="KYG80244.1"/>
    <property type="molecule type" value="Genomic_DNA"/>
</dbReference>
<evidence type="ECO:0000313" key="3">
    <source>
        <dbReference type="Proteomes" id="UP000075615"/>
    </source>
</evidence>
<feature type="transmembrane region" description="Helical" evidence="1">
    <location>
        <begin position="62"/>
        <end position="83"/>
    </location>
</feature>
<accession>A0A150XNF9</accession>
<proteinExistence type="predicted"/>
<evidence type="ECO:0000313" key="2">
    <source>
        <dbReference type="EMBL" id="KYG80244.1"/>
    </source>
</evidence>
<organism evidence="2 3">
    <name type="scientific">Roseivirga echinicomitans</name>
    <dbReference type="NCBI Taxonomy" id="296218"/>
    <lineage>
        <taxon>Bacteria</taxon>
        <taxon>Pseudomonadati</taxon>
        <taxon>Bacteroidota</taxon>
        <taxon>Cytophagia</taxon>
        <taxon>Cytophagales</taxon>
        <taxon>Roseivirgaceae</taxon>
        <taxon>Roseivirga</taxon>
    </lineage>
</organism>
<name>A0A150XNF9_9BACT</name>
<protein>
    <submittedName>
        <fullName evidence="2">Uncharacterized protein</fullName>
    </submittedName>
</protein>
<comment type="caution">
    <text evidence="2">The sequence shown here is derived from an EMBL/GenBank/DDBJ whole genome shotgun (WGS) entry which is preliminary data.</text>
</comment>
<dbReference type="Proteomes" id="UP000075615">
    <property type="component" value="Unassembled WGS sequence"/>
</dbReference>
<keyword evidence="1" id="KW-0472">Membrane</keyword>
<sequence>MIPKSHPHSQFGTDAAIKSRFKPIQGTGTLFEYLLLHLNTNIMKAATTQTSTSKKTNSLTKLVVVVFVIFIAYQTLISVTGIIG</sequence>
<keyword evidence="3" id="KW-1185">Reference proteome</keyword>